<dbReference type="GO" id="GO:0030246">
    <property type="term" value="F:carbohydrate binding"/>
    <property type="evidence" value="ECO:0007669"/>
    <property type="project" value="InterPro"/>
</dbReference>
<dbReference type="EMBL" id="CP132353">
    <property type="protein sequence ID" value="WLS79352.1"/>
    <property type="molecule type" value="Genomic_DNA"/>
</dbReference>
<comment type="similarity">
    <text evidence="1">Belongs to the SorC transcriptional regulatory family.</text>
</comment>
<dbReference type="RefSeq" id="WP_306210048.1">
    <property type="nucleotide sequence ID" value="NZ_CP132353.1"/>
</dbReference>
<evidence type="ECO:0000313" key="7">
    <source>
        <dbReference type="Proteomes" id="UP001228139"/>
    </source>
</evidence>
<dbReference type="KEGG" id="epi:Q3V30_02175"/>
<evidence type="ECO:0000256" key="1">
    <source>
        <dbReference type="ARBA" id="ARBA00010466"/>
    </source>
</evidence>
<organism evidence="6 7">
    <name type="scientific">Erwinia pyri</name>
    <dbReference type="NCBI Taxonomy" id="3062598"/>
    <lineage>
        <taxon>Bacteria</taxon>
        <taxon>Pseudomonadati</taxon>
        <taxon>Pseudomonadota</taxon>
        <taxon>Gammaproteobacteria</taxon>
        <taxon>Enterobacterales</taxon>
        <taxon>Erwiniaceae</taxon>
        <taxon>Erwinia</taxon>
    </lineage>
</organism>
<name>A0AA50DLQ3_9GAMM</name>
<dbReference type="Gene3D" id="3.40.50.1360">
    <property type="match status" value="1"/>
</dbReference>
<dbReference type="SUPFAM" id="SSF100950">
    <property type="entry name" value="NagB/RpiA/CoA transferase-like"/>
    <property type="match status" value="1"/>
</dbReference>
<dbReference type="PANTHER" id="PTHR34294">
    <property type="entry name" value="TRANSCRIPTIONAL REGULATOR-RELATED"/>
    <property type="match status" value="1"/>
</dbReference>
<dbReference type="Proteomes" id="UP001228139">
    <property type="component" value="Chromosome"/>
</dbReference>
<feature type="domain" description="Sugar-binding" evidence="5">
    <location>
        <begin position="59"/>
        <end position="313"/>
    </location>
</feature>
<dbReference type="GO" id="GO:0003677">
    <property type="term" value="F:DNA binding"/>
    <property type="evidence" value="ECO:0007669"/>
    <property type="project" value="UniProtKB-KW"/>
</dbReference>
<dbReference type="Gene3D" id="1.10.10.10">
    <property type="entry name" value="Winged helix-like DNA-binding domain superfamily/Winged helix DNA-binding domain"/>
    <property type="match status" value="1"/>
</dbReference>
<dbReference type="AlphaFoldDB" id="A0AA50DLQ3"/>
<evidence type="ECO:0000256" key="2">
    <source>
        <dbReference type="ARBA" id="ARBA00023015"/>
    </source>
</evidence>
<dbReference type="InterPro" id="IPR051054">
    <property type="entry name" value="SorC_transcr_regulators"/>
</dbReference>
<evidence type="ECO:0000259" key="5">
    <source>
        <dbReference type="Pfam" id="PF04198"/>
    </source>
</evidence>
<dbReference type="Pfam" id="PF04198">
    <property type="entry name" value="Sugar-bind"/>
    <property type="match status" value="1"/>
</dbReference>
<dbReference type="InterPro" id="IPR036388">
    <property type="entry name" value="WH-like_DNA-bd_sf"/>
</dbReference>
<dbReference type="InterPro" id="IPR037171">
    <property type="entry name" value="NagB/RpiA_transferase-like"/>
</dbReference>
<gene>
    <name evidence="6" type="ORF">Q3V30_02175</name>
</gene>
<keyword evidence="3" id="KW-0238">DNA-binding</keyword>
<accession>A0AA50DLQ3</accession>
<protein>
    <submittedName>
        <fullName evidence="6">Sugar-binding transcriptional regulator</fullName>
    </submittedName>
</protein>
<keyword evidence="7" id="KW-1185">Reference proteome</keyword>
<evidence type="ECO:0000256" key="4">
    <source>
        <dbReference type="ARBA" id="ARBA00023163"/>
    </source>
</evidence>
<keyword evidence="2" id="KW-0805">Transcription regulation</keyword>
<dbReference type="Pfam" id="PF13384">
    <property type="entry name" value="HTH_23"/>
    <property type="match status" value="1"/>
</dbReference>
<dbReference type="InterPro" id="IPR007324">
    <property type="entry name" value="Sugar-bd_dom_put"/>
</dbReference>
<dbReference type="PANTHER" id="PTHR34294:SF1">
    <property type="entry name" value="TRANSCRIPTIONAL REGULATOR LSRR"/>
    <property type="match status" value="1"/>
</dbReference>
<reference evidence="6 7" key="1">
    <citation type="submission" date="2023-07" db="EMBL/GenBank/DDBJ databases">
        <title>Pathogenic bacteria of pear tree diseases.</title>
        <authorList>
            <person name="Zhang Z."/>
            <person name="He L."/>
            <person name="Huang R."/>
        </authorList>
    </citation>
    <scope>NUCLEOTIDE SEQUENCE [LARGE SCALE GENOMIC DNA]</scope>
    <source>
        <strain evidence="6 7">DE2</strain>
    </source>
</reference>
<sequence length="322" mass="35352">MKRTITTHTAARAAWLYYITGYTQYQIADCLGVSRQVVQRLIARASAENLISFQIMHAVSDCLKLASALVLKYNLQFCQVVPSAGLAPAACQKMVTSAAASVMASLLSATPGMTIALGSGRTLRAAIEKMPDLTYFQHHSVSLLGAMTADGTTTRYDVPLCMAQKTGGKYFIVPAPMFADNAHDRDLWCNNRIYKTVTEKARMADMTFLGIGDIAQNCPIFLQGFINREELDRLLELGAVAEVVGHIVDENGMLIKSELKQRLTSIALPQRPVRPTLAFAGGADKYQAIEAVLKGRWINGFITDEESARYLLRGELPERKTL</sequence>
<evidence type="ECO:0000313" key="6">
    <source>
        <dbReference type="EMBL" id="WLS79352.1"/>
    </source>
</evidence>
<keyword evidence="4" id="KW-0804">Transcription</keyword>
<evidence type="ECO:0000256" key="3">
    <source>
        <dbReference type="ARBA" id="ARBA00023125"/>
    </source>
</evidence>
<proteinExistence type="inferred from homology"/>